<feature type="signal peptide" evidence="2">
    <location>
        <begin position="1"/>
        <end position="21"/>
    </location>
</feature>
<dbReference type="PIRSF" id="PIRSF017082">
    <property type="entry name" value="YflP"/>
    <property type="match status" value="1"/>
</dbReference>
<proteinExistence type="inferred from homology"/>
<dbReference type="AlphaFoldDB" id="A0A225M086"/>
<organism evidence="3 4">
    <name type="scientific">Candidimonas nitroreducens</name>
    <dbReference type="NCBI Taxonomy" id="683354"/>
    <lineage>
        <taxon>Bacteria</taxon>
        <taxon>Pseudomonadati</taxon>
        <taxon>Pseudomonadota</taxon>
        <taxon>Betaproteobacteria</taxon>
        <taxon>Burkholderiales</taxon>
        <taxon>Alcaligenaceae</taxon>
        <taxon>Candidimonas</taxon>
    </lineage>
</organism>
<dbReference type="Proteomes" id="UP000214603">
    <property type="component" value="Unassembled WGS sequence"/>
</dbReference>
<gene>
    <name evidence="3" type="ORF">CEY11_24160</name>
</gene>
<dbReference type="SUPFAM" id="SSF53850">
    <property type="entry name" value="Periplasmic binding protein-like II"/>
    <property type="match status" value="1"/>
</dbReference>
<dbReference type="OrthoDB" id="8678477at2"/>
<dbReference type="InterPro" id="IPR042100">
    <property type="entry name" value="Bug_dom1"/>
</dbReference>
<evidence type="ECO:0000256" key="2">
    <source>
        <dbReference type="SAM" id="SignalP"/>
    </source>
</evidence>
<comment type="similarity">
    <text evidence="1">Belongs to the UPF0065 (bug) family.</text>
</comment>
<evidence type="ECO:0000313" key="3">
    <source>
        <dbReference type="EMBL" id="OWT53610.1"/>
    </source>
</evidence>
<dbReference type="EMBL" id="NJIH01000020">
    <property type="protein sequence ID" value="OWT53610.1"/>
    <property type="molecule type" value="Genomic_DNA"/>
</dbReference>
<protein>
    <submittedName>
        <fullName evidence="3">MFS transporter</fullName>
    </submittedName>
</protein>
<dbReference type="CDD" id="cd13578">
    <property type="entry name" value="PBP2_Bug27"/>
    <property type="match status" value="1"/>
</dbReference>
<keyword evidence="4" id="KW-1185">Reference proteome</keyword>
<dbReference type="Pfam" id="PF03401">
    <property type="entry name" value="TctC"/>
    <property type="match status" value="1"/>
</dbReference>
<evidence type="ECO:0000313" key="4">
    <source>
        <dbReference type="Proteomes" id="UP000214603"/>
    </source>
</evidence>
<dbReference type="Gene3D" id="3.40.190.10">
    <property type="entry name" value="Periplasmic binding protein-like II"/>
    <property type="match status" value="1"/>
</dbReference>
<dbReference type="Gene3D" id="3.40.190.150">
    <property type="entry name" value="Bordetella uptake gene, domain 1"/>
    <property type="match status" value="1"/>
</dbReference>
<comment type="caution">
    <text evidence="3">The sequence shown here is derived from an EMBL/GenBank/DDBJ whole genome shotgun (WGS) entry which is preliminary data.</text>
</comment>
<feature type="chain" id="PRO_5011968380" evidence="2">
    <location>
        <begin position="22"/>
        <end position="325"/>
    </location>
</feature>
<dbReference type="InterPro" id="IPR005064">
    <property type="entry name" value="BUG"/>
</dbReference>
<sequence length="325" mass="34233">MRWKPLLCGACVVIGSWGPLACTWAAGTYPDKPVRVIVPFAAGGFADVGARVVTHELTTMLGQSFIVENKPGAGTVRGAAYAAKAEPDGYTLVMLTTTNVISNYFHKNLPYDPIKSFTPIVEFAEAPYVLVVNAKLPVHTVKQFVALAKSKPHTINFASSGIGSSQHLMGALFASKTGAPINHVPYSGSAVAMEDLASGFVQSSFAALSNALPQIRAGKIRALALIAAKRAPQLPDVPTMEQAGVPDYHSAVWLALAGPAGVPPDIVQRLNAAVNKIVRMPKTIKALAALGVNARTSTPQELGNDMAHDAALWGEVIKQAHIQAQ</sequence>
<reference evidence="4" key="1">
    <citation type="submission" date="2017-06" db="EMBL/GenBank/DDBJ databases">
        <title>Herbaspirillum phytohormonus sp. nov., isolated from the root nodule of Robinia pseudoacacia in lead-zinc mine.</title>
        <authorList>
            <person name="Fan M."/>
            <person name="Lin Y."/>
        </authorList>
    </citation>
    <scope>NUCLEOTIDE SEQUENCE [LARGE SCALE GENOMIC DNA]</scope>
    <source>
        <strain evidence="4">SC-089</strain>
    </source>
</reference>
<name>A0A225M086_9BURK</name>
<dbReference type="PANTHER" id="PTHR42928:SF5">
    <property type="entry name" value="BLR1237 PROTEIN"/>
    <property type="match status" value="1"/>
</dbReference>
<dbReference type="PANTHER" id="PTHR42928">
    <property type="entry name" value="TRICARBOXYLATE-BINDING PROTEIN"/>
    <property type="match status" value="1"/>
</dbReference>
<accession>A0A225M086</accession>
<keyword evidence="2" id="KW-0732">Signal</keyword>
<evidence type="ECO:0000256" key="1">
    <source>
        <dbReference type="ARBA" id="ARBA00006987"/>
    </source>
</evidence>